<sequence length="227" mass="25604">MKKWLFRFLLLVVLVVGVILIFNKQISYYLMQETSEGYQVANTTPEEVEENEQREETFELDQVEPVRSETVVKSQLSEQKEDLPVVAGITVPSVGIDLPIFKGLANENLLYGAGTLTPDQKMGEGNYALASHRMNNPELLFTPLERVSIGDNIYLTDLENVYTYQTTDKQTVDYTDTSALQEDPEKAKVTLITCEEMDSPKRIVVQGKLVDTQPIEETTVFDAGENK</sequence>
<dbReference type="GO" id="GO:0008234">
    <property type="term" value="F:cysteine-type peptidase activity"/>
    <property type="evidence" value="ECO:0007669"/>
    <property type="project" value="UniProtKB-KW"/>
</dbReference>
<dbReference type="EMBL" id="BDEC01000148">
    <property type="protein sequence ID" value="GBD69220.1"/>
    <property type="molecule type" value="Genomic_DNA"/>
</dbReference>
<evidence type="ECO:0000256" key="4">
    <source>
        <dbReference type="PIRSR" id="PIRSR605754-1"/>
    </source>
</evidence>
<keyword evidence="6" id="KW-1185">Reference proteome</keyword>
<name>A0A2H6CW70_TETHA</name>
<evidence type="ECO:0000313" key="6">
    <source>
        <dbReference type="Proteomes" id="UP000236214"/>
    </source>
</evidence>
<dbReference type="Pfam" id="PF04203">
    <property type="entry name" value="Sortase"/>
    <property type="match status" value="1"/>
</dbReference>
<dbReference type="InterPro" id="IPR042007">
    <property type="entry name" value="Sortase_A"/>
</dbReference>
<reference evidence="5 6" key="1">
    <citation type="submission" date="2016-05" db="EMBL/GenBank/DDBJ databases">
        <title>Whole genome sequencing of Tetragenococcus halophilus subsp. halophilus NISL 7118.</title>
        <authorList>
            <person name="Shiwa Y."/>
            <person name="Nishimura I."/>
            <person name="Yoshikawa H."/>
            <person name="Koyama Y."/>
            <person name="Oguma T."/>
        </authorList>
    </citation>
    <scope>NUCLEOTIDE SEQUENCE [LARGE SCALE GENOMIC DNA]</scope>
    <source>
        <strain evidence="5 6">NISL 7118</strain>
    </source>
</reference>
<evidence type="ECO:0008006" key="7">
    <source>
        <dbReference type="Google" id="ProtNLM"/>
    </source>
</evidence>
<gene>
    <name evidence="5" type="ORF">TEHN7118_2026</name>
</gene>
<dbReference type="AlphaFoldDB" id="A0A2H6CW70"/>
<dbReference type="SUPFAM" id="SSF63817">
    <property type="entry name" value="Sortase"/>
    <property type="match status" value="1"/>
</dbReference>
<dbReference type="CDD" id="cd06165">
    <property type="entry name" value="Sortase_A"/>
    <property type="match status" value="1"/>
</dbReference>
<keyword evidence="1" id="KW-0645">Protease</keyword>
<dbReference type="GO" id="GO:0006508">
    <property type="term" value="P:proteolysis"/>
    <property type="evidence" value="ECO:0007669"/>
    <property type="project" value="UniProtKB-KW"/>
</dbReference>
<comment type="caution">
    <text evidence="5">The sequence shown here is derived from an EMBL/GenBank/DDBJ whole genome shotgun (WGS) entry which is preliminary data.</text>
</comment>
<keyword evidence="2" id="KW-0378">Hydrolase</keyword>
<dbReference type="RefSeq" id="WP_061840359.1">
    <property type="nucleotide sequence ID" value="NZ_BDEC01000148.1"/>
</dbReference>
<evidence type="ECO:0000313" key="5">
    <source>
        <dbReference type="EMBL" id="GBD69220.1"/>
    </source>
</evidence>
<dbReference type="Proteomes" id="UP000236214">
    <property type="component" value="Unassembled WGS sequence"/>
</dbReference>
<dbReference type="InterPro" id="IPR005754">
    <property type="entry name" value="Sortase"/>
</dbReference>
<organism evidence="5 6">
    <name type="scientific">Tetragenococcus halophilus subsp. halophilus</name>
    <dbReference type="NCBI Taxonomy" id="1513897"/>
    <lineage>
        <taxon>Bacteria</taxon>
        <taxon>Bacillati</taxon>
        <taxon>Bacillota</taxon>
        <taxon>Bacilli</taxon>
        <taxon>Lactobacillales</taxon>
        <taxon>Enterococcaceae</taxon>
        <taxon>Tetragenococcus</taxon>
    </lineage>
</organism>
<feature type="active site" description="Proton donor/acceptor" evidence="4">
    <location>
        <position position="132"/>
    </location>
</feature>
<dbReference type="InterPro" id="IPR023365">
    <property type="entry name" value="Sortase_dom-sf"/>
</dbReference>
<proteinExistence type="predicted"/>
<dbReference type="Gene3D" id="2.40.260.10">
    <property type="entry name" value="Sortase"/>
    <property type="match status" value="1"/>
</dbReference>
<feature type="active site" description="Acyl-thioester intermediate" evidence="4">
    <location>
        <position position="194"/>
    </location>
</feature>
<evidence type="ECO:0000256" key="2">
    <source>
        <dbReference type="ARBA" id="ARBA00022801"/>
    </source>
</evidence>
<keyword evidence="3" id="KW-0788">Thiol protease</keyword>
<evidence type="ECO:0000256" key="1">
    <source>
        <dbReference type="ARBA" id="ARBA00022670"/>
    </source>
</evidence>
<protein>
    <recommendedName>
        <fullName evidence="7">Class A sortase</fullName>
    </recommendedName>
</protein>
<accession>A0A2H6CW70</accession>
<dbReference type="NCBIfam" id="TIGR01076">
    <property type="entry name" value="sortase_fam"/>
    <property type="match status" value="1"/>
</dbReference>
<evidence type="ECO:0000256" key="3">
    <source>
        <dbReference type="ARBA" id="ARBA00022807"/>
    </source>
</evidence>